<dbReference type="PIRSF" id="PIRSF004983">
    <property type="entry name" value="MenD"/>
    <property type="match status" value="1"/>
</dbReference>
<protein>
    <submittedName>
        <fullName evidence="7">Thiamine pyrophosphate-binding protein</fullName>
    </submittedName>
</protein>
<comment type="caution">
    <text evidence="7">The sequence shown here is derived from an EMBL/GenBank/DDBJ whole genome shotgun (WGS) entry which is preliminary data.</text>
</comment>
<dbReference type="PANTHER" id="PTHR42916">
    <property type="entry name" value="2-SUCCINYL-5-ENOLPYRUVYL-6-HYDROXY-3-CYCLOHEXENE-1-CARBOXYLATE SYNTHASE"/>
    <property type="match status" value="1"/>
</dbReference>
<evidence type="ECO:0000259" key="6">
    <source>
        <dbReference type="Pfam" id="PF02776"/>
    </source>
</evidence>
<dbReference type="GO" id="GO:0070204">
    <property type="term" value="F:2-succinyl-5-enolpyruvyl-6-hydroxy-3-cyclohexene-1-carboxylic-acid synthase activity"/>
    <property type="evidence" value="ECO:0007669"/>
    <property type="project" value="InterPro"/>
</dbReference>
<dbReference type="CDD" id="cd07037">
    <property type="entry name" value="TPP_PYR_MenD"/>
    <property type="match status" value="1"/>
</dbReference>
<dbReference type="InterPro" id="IPR029061">
    <property type="entry name" value="THDP-binding"/>
</dbReference>
<feature type="domain" description="Thiamine pyrophosphate enzyme N-terminal TPP-binding" evidence="6">
    <location>
        <begin position="15"/>
        <end position="124"/>
    </location>
</feature>
<dbReference type="AlphaFoldDB" id="A0A261GAU3"/>
<gene>
    <name evidence="7" type="ORF">BEUL_0862</name>
</gene>
<dbReference type="PANTHER" id="PTHR42916:SF1">
    <property type="entry name" value="PROTEIN PHYLLO, CHLOROPLASTIC"/>
    <property type="match status" value="1"/>
</dbReference>
<keyword evidence="2" id="KW-0479">Metal-binding</keyword>
<evidence type="ECO:0000313" key="8">
    <source>
        <dbReference type="Proteomes" id="UP000216057"/>
    </source>
</evidence>
<sequence>MMTTSAGYTDEVNVQILVALMKHHGVRRVVASPGATNITFVACLQRDPYFTVFSSVDERSAAYMACGMAAETGEPVALTCTGATASRNYMPGLTEAYYRKLPVLAVTSSQHLGRAGNMSPQMLDRTNEPNDVCRASVQCPSVHSNDDRWLCEANLNRALLELTRNGGGPVHVNLVTTYSDNFDVAQLPAVHYVDRVERGDDLPSLKGKRIAVYVGAHTVWSERLAKAVDDFCREYGAVVIGDRTSNYTGEYWVESVLLLNQTNYMPGCRMVDVMIHLGEISGAYASPNAREVWRVSPDGEPRDAFNKLRYIFDMRETEFFEAYASQTDGPATPANRLLDEWRSEDAKLRSKIPTLPFSNIWCAQQTASKLPAGSVLHLAILNSLRSWNFFPVDQSIRCYSNTGGFGIDGCMSSLIGASLAAPDKLFFGVIGDLACFYDLNSLGNHHIGRNVRIMVINNGVGTEFKNYNHKAARFGQEADAYMAARGHYGNRSHELLKHYAQDLGFEYLSASSKKEYHDNIDRFTTAEQTDEPMLFEVFTDSQNESDALRIMSTLETNAAGAVKEAVRGVLGDKGVNTIKKILGR</sequence>
<dbReference type="GO" id="GO:0009234">
    <property type="term" value="P:menaquinone biosynthetic process"/>
    <property type="evidence" value="ECO:0007669"/>
    <property type="project" value="InterPro"/>
</dbReference>
<dbReference type="GO" id="GO:0030976">
    <property type="term" value="F:thiamine pyrophosphate binding"/>
    <property type="evidence" value="ECO:0007669"/>
    <property type="project" value="InterPro"/>
</dbReference>
<dbReference type="Gene3D" id="3.40.50.970">
    <property type="match status" value="2"/>
</dbReference>
<organism evidence="7 8">
    <name type="scientific">Bifidobacterium eulemuris</name>
    <dbReference type="NCBI Taxonomy" id="1765219"/>
    <lineage>
        <taxon>Bacteria</taxon>
        <taxon>Bacillati</taxon>
        <taxon>Actinomycetota</taxon>
        <taxon>Actinomycetes</taxon>
        <taxon>Bifidobacteriales</taxon>
        <taxon>Bifidobacteriaceae</taxon>
        <taxon>Bifidobacterium</taxon>
    </lineage>
</organism>
<keyword evidence="3" id="KW-0460">Magnesium</keyword>
<name>A0A261GAU3_9BIFI</name>
<dbReference type="Pfam" id="PF02776">
    <property type="entry name" value="TPP_enzyme_N"/>
    <property type="match status" value="1"/>
</dbReference>
<evidence type="ECO:0000256" key="5">
    <source>
        <dbReference type="ARBA" id="ARBA00023211"/>
    </source>
</evidence>
<dbReference type="InterPro" id="IPR012001">
    <property type="entry name" value="Thiamin_PyroP_enz_TPP-bd_dom"/>
</dbReference>
<keyword evidence="4" id="KW-0786">Thiamine pyrophosphate</keyword>
<accession>A0A261GAU3</accession>
<dbReference type="InterPro" id="IPR004433">
    <property type="entry name" value="MenaQ_synth_MenD"/>
</dbReference>
<proteinExistence type="predicted"/>
<evidence type="ECO:0000256" key="1">
    <source>
        <dbReference type="ARBA" id="ARBA00022679"/>
    </source>
</evidence>
<evidence type="ECO:0000256" key="2">
    <source>
        <dbReference type="ARBA" id="ARBA00022723"/>
    </source>
</evidence>
<keyword evidence="5" id="KW-0464">Manganese</keyword>
<evidence type="ECO:0000256" key="3">
    <source>
        <dbReference type="ARBA" id="ARBA00022842"/>
    </source>
</evidence>
<evidence type="ECO:0000256" key="4">
    <source>
        <dbReference type="ARBA" id="ARBA00023052"/>
    </source>
</evidence>
<keyword evidence="1" id="KW-0808">Transferase</keyword>
<dbReference type="GO" id="GO:0000287">
    <property type="term" value="F:magnesium ion binding"/>
    <property type="evidence" value="ECO:0007669"/>
    <property type="project" value="UniProtKB-ARBA"/>
</dbReference>
<dbReference type="Gene3D" id="3.40.50.1220">
    <property type="entry name" value="TPP-binding domain"/>
    <property type="match status" value="1"/>
</dbReference>
<dbReference type="Proteomes" id="UP000216057">
    <property type="component" value="Unassembled WGS sequence"/>
</dbReference>
<dbReference type="RefSeq" id="WP_211279915.1">
    <property type="nucleotide sequence ID" value="NZ_CP062938.1"/>
</dbReference>
<evidence type="ECO:0000313" key="7">
    <source>
        <dbReference type="EMBL" id="OZG68552.1"/>
    </source>
</evidence>
<reference evidence="7 8" key="1">
    <citation type="journal article" date="2017" name="BMC Genomics">
        <title>Comparative genomic and phylogenomic analyses of the Bifidobacteriaceae family.</title>
        <authorList>
            <person name="Lugli G.A."/>
            <person name="Milani C."/>
            <person name="Turroni F."/>
            <person name="Duranti S."/>
            <person name="Mancabelli L."/>
            <person name="Mangifesta M."/>
            <person name="Ferrario C."/>
            <person name="Modesto M."/>
            <person name="Mattarelli P."/>
            <person name="Jiri K."/>
            <person name="van Sinderen D."/>
            <person name="Ventura M."/>
        </authorList>
    </citation>
    <scope>NUCLEOTIDE SEQUENCE [LARGE SCALE GENOMIC DNA]</scope>
    <source>
        <strain evidence="7 8">DSM 100216</strain>
    </source>
</reference>
<dbReference type="EMBL" id="MWWZ01000005">
    <property type="protein sequence ID" value="OZG68552.1"/>
    <property type="molecule type" value="Genomic_DNA"/>
</dbReference>
<dbReference type="SUPFAM" id="SSF52518">
    <property type="entry name" value="Thiamin diphosphate-binding fold (THDP-binding)"/>
    <property type="match status" value="2"/>
</dbReference>